<feature type="compositionally biased region" description="Gly residues" evidence="1">
    <location>
        <begin position="221"/>
        <end position="230"/>
    </location>
</feature>
<feature type="non-terminal residue" evidence="2">
    <location>
        <position position="1"/>
    </location>
</feature>
<accession>A0A6J4HUC8</accession>
<gene>
    <name evidence="2" type="ORF">AVDCRST_MAG76-1289</name>
</gene>
<name>A0A6J4HUC8_9ACTN</name>
<feature type="compositionally biased region" description="Basic and acidic residues" evidence="1">
    <location>
        <begin position="26"/>
        <end position="41"/>
    </location>
</feature>
<evidence type="ECO:0000313" key="2">
    <source>
        <dbReference type="EMBL" id="CAA9233166.1"/>
    </source>
</evidence>
<sequence>VSVSGSHPPGLPRRLVGHGRHRLRRRRDDLRGGPGRPDRAQRAPRRPGRPVDDGISPADQRHRRAGRGPVERDRHPHQGRRHEGRGAAAGPAADHDRLPGRGHQGGLQRRHGGRQEGDHQLGRGAPSAAAWAGLDRLQRPCRRRARPEGGQLAPGRRRPRAHARLLRLWVHGGRQLAQRRARCPEGRRPPRRAARSSGVGAHQERRPGLHRTSTDQPEGPGAAGAGGGAGGHHEGRDATGLEDHLRPGRLRAEPGASGRRLPHRAGLPAGTQHLGRL</sequence>
<evidence type="ECO:0000256" key="1">
    <source>
        <dbReference type="SAM" id="MobiDB-lite"/>
    </source>
</evidence>
<organism evidence="2">
    <name type="scientific">uncultured Acidimicrobiales bacterium</name>
    <dbReference type="NCBI Taxonomy" id="310071"/>
    <lineage>
        <taxon>Bacteria</taxon>
        <taxon>Bacillati</taxon>
        <taxon>Actinomycetota</taxon>
        <taxon>Acidimicrobiia</taxon>
        <taxon>Acidimicrobiales</taxon>
        <taxon>environmental samples</taxon>
    </lineage>
</organism>
<protein>
    <submittedName>
        <fullName evidence="2">Uncharacterized protein</fullName>
    </submittedName>
</protein>
<feature type="region of interest" description="Disordered" evidence="1">
    <location>
        <begin position="174"/>
        <end position="277"/>
    </location>
</feature>
<feature type="non-terminal residue" evidence="2">
    <location>
        <position position="277"/>
    </location>
</feature>
<feature type="compositionally biased region" description="Basic residues" evidence="1">
    <location>
        <begin position="15"/>
        <end position="25"/>
    </location>
</feature>
<dbReference type="EMBL" id="CADCSZ010000078">
    <property type="protein sequence ID" value="CAA9233166.1"/>
    <property type="molecule type" value="Genomic_DNA"/>
</dbReference>
<reference evidence="2" key="1">
    <citation type="submission" date="2020-02" db="EMBL/GenBank/DDBJ databases">
        <authorList>
            <person name="Meier V. D."/>
        </authorList>
    </citation>
    <scope>NUCLEOTIDE SEQUENCE</scope>
    <source>
        <strain evidence="2">AVDCRST_MAG76</strain>
    </source>
</reference>
<feature type="region of interest" description="Disordered" evidence="1">
    <location>
        <begin position="1"/>
        <end position="159"/>
    </location>
</feature>
<dbReference type="AlphaFoldDB" id="A0A6J4HUC8"/>
<proteinExistence type="predicted"/>
<feature type="compositionally biased region" description="Basic and acidic residues" evidence="1">
    <location>
        <begin position="231"/>
        <end position="252"/>
    </location>
</feature>